<protein>
    <submittedName>
        <fullName evidence="2">Sensor histidine kinase</fullName>
    </submittedName>
</protein>
<keyword evidence="3" id="KW-1185">Reference proteome</keyword>
<feature type="region of interest" description="Disordered" evidence="1">
    <location>
        <begin position="1"/>
        <end position="33"/>
    </location>
</feature>
<dbReference type="GO" id="GO:0016301">
    <property type="term" value="F:kinase activity"/>
    <property type="evidence" value="ECO:0007669"/>
    <property type="project" value="UniProtKB-KW"/>
</dbReference>
<evidence type="ECO:0000313" key="2">
    <source>
        <dbReference type="EMBL" id="RFU39364.1"/>
    </source>
</evidence>
<proteinExistence type="predicted"/>
<keyword evidence="2" id="KW-0418">Kinase</keyword>
<evidence type="ECO:0000313" key="3">
    <source>
        <dbReference type="Proteomes" id="UP000261811"/>
    </source>
</evidence>
<sequence length="51" mass="5069">GLGLGLARRTARARGGEVTFADPPGRGAEDGPTGAVVVARLPGVLGKEADR</sequence>
<name>A0A372JHM4_9ACTN</name>
<dbReference type="EMBL" id="QURH01000371">
    <property type="protein sequence ID" value="RFU39364.1"/>
    <property type="molecule type" value="Genomic_DNA"/>
</dbReference>
<reference evidence="2 3" key="1">
    <citation type="submission" date="2018-08" db="EMBL/GenBank/DDBJ databases">
        <title>Actinomadura jelena sp. nov., a novel Actinomycete isolated from soil in Chad.</title>
        <authorList>
            <person name="Shi L."/>
        </authorList>
    </citation>
    <scope>NUCLEOTIDE SEQUENCE [LARGE SCALE GENOMIC DNA]</scope>
    <source>
        <strain evidence="2 3">NEAU-G17</strain>
    </source>
</reference>
<evidence type="ECO:0000256" key="1">
    <source>
        <dbReference type="SAM" id="MobiDB-lite"/>
    </source>
</evidence>
<keyword evidence="2" id="KW-0808">Transferase</keyword>
<comment type="caution">
    <text evidence="2">The sequence shown here is derived from an EMBL/GenBank/DDBJ whole genome shotgun (WGS) entry which is preliminary data.</text>
</comment>
<accession>A0A372JHM4</accession>
<feature type="non-terminal residue" evidence="2">
    <location>
        <position position="1"/>
    </location>
</feature>
<gene>
    <name evidence="2" type="ORF">DZF91_22785</name>
</gene>
<dbReference type="Proteomes" id="UP000261811">
    <property type="component" value="Unassembled WGS sequence"/>
</dbReference>
<dbReference type="AlphaFoldDB" id="A0A372JHM4"/>
<organism evidence="2 3">
    <name type="scientific">Actinomadura logoneensis</name>
    <dbReference type="NCBI Taxonomy" id="2293572"/>
    <lineage>
        <taxon>Bacteria</taxon>
        <taxon>Bacillati</taxon>
        <taxon>Actinomycetota</taxon>
        <taxon>Actinomycetes</taxon>
        <taxon>Streptosporangiales</taxon>
        <taxon>Thermomonosporaceae</taxon>
        <taxon>Actinomadura</taxon>
    </lineage>
</organism>